<feature type="domain" description="BTB" evidence="1">
    <location>
        <begin position="126"/>
        <end position="197"/>
    </location>
</feature>
<comment type="caution">
    <text evidence="2">The sequence shown here is derived from an EMBL/GenBank/DDBJ whole genome shotgun (WGS) entry which is preliminary data.</text>
</comment>
<dbReference type="Gene3D" id="3.30.710.10">
    <property type="entry name" value="Potassium Channel Kv1.1, Chain A"/>
    <property type="match status" value="1"/>
</dbReference>
<evidence type="ECO:0000313" key="2">
    <source>
        <dbReference type="EMBL" id="CAI2381630.1"/>
    </source>
</evidence>
<reference evidence="2" key="1">
    <citation type="submission" date="2023-07" db="EMBL/GenBank/DDBJ databases">
        <authorList>
            <consortium name="AG Swart"/>
            <person name="Singh M."/>
            <person name="Singh A."/>
            <person name="Seah K."/>
            <person name="Emmerich C."/>
        </authorList>
    </citation>
    <scope>NUCLEOTIDE SEQUENCE</scope>
    <source>
        <strain evidence="2">DP1</strain>
    </source>
</reference>
<dbReference type="Pfam" id="PF00651">
    <property type="entry name" value="BTB"/>
    <property type="match status" value="1"/>
</dbReference>
<keyword evidence="3" id="KW-1185">Reference proteome</keyword>
<protein>
    <recommendedName>
        <fullName evidence="1">BTB domain-containing protein</fullName>
    </recommendedName>
</protein>
<dbReference type="AlphaFoldDB" id="A0AAD1XYY0"/>
<accession>A0AAD1XYY0</accession>
<dbReference type="CDD" id="cd18186">
    <property type="entry name" value="BTB_POZ_ZBTB_KLHL-like"/>
    <property type="match status" value="1"/>
</dbReference>
<dbReference type="SUPFAM" id="SSF54695">
    <property type="entry name" value="POZ domain"/>
    <property type="match status" value="1"/>
</dbReference>
<dbReference type="SMART" id="SM00225">
    <property type="entry name" value="BTB"/>
    <property type="match status" value="1"/>
</dbReference>
<name>A0AAD1XYY0_EUPCR</name>
<dbReference type="PROSITE" id="PS50097">
    <property type="entry name" value="BTB"/>
    <property type="match status" value="1"/>
</dbReference>
<proteinExistence type="predicted"/>
<gene>
    <name evidence="2" type="ORF">ECRASSUSDP1_LOCUS23088</name>
</gene>
<dbReference type="EMBL" id="CAMPGE010023723">
    <property type="protein sequence ID" value="CAI2381630.1"/>
    <property type="molecule type" value="Genomic_DNA"/>
</dbReference>
<evidence type="ECO:0000313" key="3">
    <source>
        <dbReference type="Proteomes" id="UP001295684"/>
    </source>
</evidence>
<sequence>MYRTNSEETSDGGVRLYNEKVIFLAGEDLYIHEPNKGKEVVIKRGKTVKFDFDAERTYNSFCCEFCGKINLKLNTLNFILKKHRVAMHRNVRRPCEITVFMCTETILENNQYLSSLIHLFQVGEHSDLTIKINNGLEFKVHKCILAARSPKLKAMLTCNMKESMKGVLNIENETEDFSELFSHMLAWIYTEKCEFPESLNNMIDLLSLTDEYILGDLQAVCEDEVIKRLNHKNVVQILTDEKIILPPSSEKIVKEAAKEVLLNKFPVILEENPNIESDLIKVPGLWSSLLLKATQYHDYKASRRRLSIMDEKRVRFKISNHIYAPTLEGDNEAEGDTD</sequence>
<organism evidence="2 3">
    <name type="scientific">Euplotes crassus</name>
    <dbReference type="NCBI Taxonomy" id="5936"/>
    <lineage>
        <taxon>Eukaryota</taxon>
        <taxon>Sar</taxon>
        <taxon>Alveolata</taxon>
        <taxon>Ciliophora</taxon>
        <taxon>Intramacronucleata</taxon>
        <taxon>Spirotrichea</taxon>
        <taxon>Hypotrichia</taxon>
        <taxon>Euplotida</taxon>
        <taxon>Euplotidae</taxon>
        <taxon>Moneuplotes</taxon>
    </lineage>
</organism>
<evidence type="ECO:0000259" key="1">
    <source>
        <dbReference type="PROSITE" id="PS50097"/>
    </source>
</evidence>
<dbReference type="InterPro" id="IPR000210">
    <property type="entry name" value="BTB/POZ_dom"/>
</dbReference>
<dbReference type="Proteomes" id="UP001295684">
    <property type="component" value="Unassembled WGS sequence"/>
</dbReference>
<dbReference type="InterPro" id="IPR011333">
    <property type="entry name" value="SKP1/BTB/POZ_sf"/>
</dbReference>
<dbReference type="PANTHER" id="PTHR24413">
    <property type="entry name" value="SPECKLE-TYPE POZ PROTEIN"/>
    <property type="match status" value="1"/>
</dbReference>